<dbReference type="EnsemblMetazoa" id="GPPI004387-RA">
    <property type="protein sequence ID" value="GPPI004387-PA"/>
    <property type="gene ID" value="GPPI004387"/>
</dbReference>
<dbReference type="GO" id="GO:0045892">
    <property type="term" value="P:negative regulation of DNA-templated transcription"/>
    <property type="evidence" value="ECO:0007669"/>
    <property type="project" value="TreeGrafter"/>
</dbReference>
<keyword evidence="3" id="KW-1185">Reference proteome</keyword>
<dbReference type="PANTHER" id="PTHR12247:SF131">
    <property type="entry name" value="LD05287P"/>
    <property type="match status" value="1"/>
</dbReference>
<evidence type="ECO:0000313" key="3">
    <source>
        <dbReference type="Proteomes" id="UP000092460"/>
    </source>
</evidence>
<reference evidence="3" key="1">
    <citation type="submission" date="2015-01" db="EMBL/GenBank/DDBJ databases">
        <authorList>
            <person name="Aksoy S."/>
            <person name="Warren W."/>
            <person name="Wilson R.K."/>
        </authorList>
    </citation>
    <scope>NUCLEOTIDE SEQUENCE [LARGE SCALE GENOMIC DNA]</scope>
    <source>
        <strain evidence="3">IAEA</strain>
    </source>
</reference>
<dbReference type="PANTHER" id="PTHR12247">
    <property type="entry name" value="POLYCOMB GROUP PROTEIN"/>
    <property type="match status" value="1"/>
</dbReference>
<accession>A0A1B0AQ06</accession>
<reference evidence="2" key="2">
    <citation type="submission" date="2020-05" db="UniProtKB">
        <authorList>
            <consortium name="EnsemblMetazoa"/>
        </authorList>
    </citation>
    <scope>IDENTIFICATION</scope>
    <source>
        <strain evidence="2">IAEA</strain>
    </source>
</reference>
<dbReference type="SMART" id="SM00561">
    <property type="entry name" value="MBT"/>
    <property type="match status" value="1"/>
</dbReference>
<dbReference type="GO" id="GO:0003682">
    <property type="term" value="F:chromatin binding"/>
    <property type="evidence" value="ECO:0007669"/>
    <property type="project" value="TreeGrafter"/>
</dbReference>
<dbReference type="EMBL" id="JXJN01001628">
    <property type="status" value="NOT_ANNOTATED_CDS"/>
    <property type="molecule type" value="Genomic_DNA"/>
</dbReference>
<name>A0A1B0AQ06_9MUSC</name>
<dbReference type="InterPro" id="IPR050548">
    <property type="entry name" value="PcG_chromatin_remod_factors"/>
</dbReference>
<dbReference type="Proteomes" id="UP000092460">
    <property type="component" value="Unassembled WGS sequence"/>
</dbReference>
<keyword evidence="1" id="KW-0677">Repeat</keyword>
<dbReference type="Gene3D" id="2.30.30.140">
    <property type="match status" value="1"/>
</dbReference>
<dbReference type="AlphaFoldDB" id="A0A1B0AQ06"/>
<dbReference type="STRING" id="67801.A0A1B0AQ06"/>
<dbReference type="InterPro" id="IPR004092">
    <property type="entry name" value="Mbt"/>
</dbReference>
<dbReference type="SUPFAM" id="SSF63748">
    <property type="entry name" value="Tudor/PWWP/MBT"/>
    <property type="match status" value="1"/>
</dbReference>
<evidence type="ECO:0000313" key="2">
    <source>
        <dbReference type="EnsemblMetazoa" id="GPPI004387-PA"/>
    </source>
</evidence>
<dbReference type="GO" id="GO:0042393">
    <property type="term" value="F:histone binding"/>
    <property type="evidence" value="ECO:0007669"/>
    <property type="project" value="TreeGrafter"/>
</dbReference>
<protein>
    <submittedName>
        <fullName evidence="2">Uncharacterized protein</fullName>
    </submittedName>
</protein>
<evidence type="ECO:0000256" key="1">
    <source>
        <dbReference type="ARBA" id="ARBA00022737"/>
    </source>
</evidence>
<dbReference type="VEuPathDB" id="VectorBase:GPPI004387"/>
<dbReference type="GO" id="GO:0005634">
    <property type="term" value="C:nucleus"/>
    <property type="evidence" value="ECO:0007669"/>
    <property type="project" value="InterPro"/>
</dbReference>
<organism evidence="2 3">
    <name type="scientific">Glossina palpalis gambiensis</name>
    <dbReference type="NCBI Taxonomy" id="67801"/>
    <lineage>
        <taxon>Eukaryota</taxon>
        <taxon>Metazoa</taxon>
        <taxon>Ecdysozoa</taxon>
        <taxon>Arthropoda</taxon>
        <taxon>Hexapoda</taxon>
        <taxon>Insecta</taxon>
        <taxon>Pterygota</taxon>
        <taxon>Neoptera</taxon>
        <taxon>Endopterygota</taxon>
        <taxon>Diptera</taxon>
        <taxon>Brachycera</taxon>
        <taxon>Muscomorpha</taxon>
        <taxon>Hippoboscoidea</taxon>
        <taxon>Glossinidae</taxon>
        <taxon>Glossina</taxon>
    </lineage>
</organism>
<proteinExistence type="predicted"/>
<sequence>MNFTFEEYYLDGKINGFMEGIKLEALDLLNLSSICAAPVMAVYIMIRIDSYQPDATGSDCFVIFPVGFCASNSIPLTPPNGYGFNTFSWEIYLQETGSVPAGEHLFHREVPNYGFIKLTELYLP</sequence>
<dbReference type="Pfam" id="PF02820">
    <property type="entry name" value="MBT"/>
    <property type="match status" value="1"/>
</dbReference>